<dbReference type="AlphaFoldDB" id="A0A167X1V1"/>
<dbReference type="InterPro" id="IPR036259">
    <property type="entry name" value="MFS_trans_sf"/>
</dbReference>
<evidence type="ECO:0000256" key="3">
    <source>
        <dbReference type="ARBA" id="ARBA00022448"/>
    </source>
</evidence>
<feature type="transmembrane region" description="Helical" evidence="8">
    <location>
        <begin position="290"/>
        <end position="313"/>
    </location>
</feature>
<comment type="subcellular location">
    <subcellularLocation>
        <location evidence="1">Endomembrane system</location>
        <topology evidence="1">Multi-pass membrane protein</topology>
    </subcellularLocation>
</comment>
<dbReference type="PANTHER" id="PTHR23514:SF3">
    <property type="entry name" value="BYPASS OF STOP CODON PROTEIN 6"/>
    <property type="match status" value="1"/>
</dbReference>
<dbReference type="InterPro" id="IPR051788">
    <property type="entry name" value="MFS_Transporter"/>
</dbReference>
<evidence type="ECO:0000256" key="4">
    <source>
        <dbReference type="ARBA" id="ARBA00022692"/>
    </source>
</evidence>
<dbReference type="Pfam" id="PF07690">
    <property type="entry name" value="MFS_1"/>
    <property type="match status" value="1"/>
</dbReference>
<dbReference type="InterPro" id="IPR020846">
    <property type="entry name" value="MFS_dom"/>
</dbReference>
<comment type="caution">
    <text evidence="10">The sequence shown here is derived from an EMBL/GenBank/DDBJ whole genome shotgun (WGS) entry which is preliminary data.</text>
</comment>
<accession>A0A167X1V1</accession>
<evidence type="ECO:0000259" key="9">
    <source>
        <dbReference type="PROSITE" id="PS50850"/>
    </source>
</evidence>
<evidence type="ECO:0000256" key="8">
    <source>
        <dbReference type="SAM" id="Phobius"/>
    </source>
</evidence>
<feature type="transmembrane region" description="Helical" evidence="8">
    <location>
        <begin position="383"/>
        <end position="405"/>
    </location>
</feature>
<evidence type="ECO:0000256" key="6">
    <source>
        <dbReference type="ARBA" id="ARBA00023136"/>
    </source>
</evidence>
<reference evidence="10 11" key="1">
    <citation type="journal article" date="2016" name="Genome Biol. Evol.">
        <title>Divergent and convergent evolution of fungal pathogenicity.</title>
        <authorList>
            <person name="Shang Y."/>
            <person name="Xiao G."/>
            <person name="Zheng P."/>
            <person name="Cen K."/>
            <person name="Zhan S."/>
            <person name="Wang C."/>
        </authorList>
    </citation>
    <scope>NUCLEOTIDE SEQUENCE [LARGE SCALE GENOMIC DNA]</scope>
    <source>
        <strain evidence="10 11">ARSEF 7405</strain>
    </source>
</reference>
<feature type="region of interest" description="Disordered" evidence="7">
    <location>
        <begin position="1"/>
        <end position="45"/>
    </location>
</feature>
<feature type="transmembrane region" description="Helical" evidence="8">
    <location>
        <begin position="88"/>
        <end position="111"/>
    </location>
</feature>
<feature type="transmembrane region" description="Helical" evidence="8">
    <location>
        <begin position="132"/>
        <end position="154"/>
    </location>
</feature>
<feature type="transmembrane region" description="Helical" evidence="8">
    <location>
        <begin position="448"/>
        <end position="467"/>
    </location>
</feature>
<dbReference type="OrthoDB" id="413079at2759"/>
<dbReference type="InterPro" id="IPR011701">
    <property type="entry name" value="MFS"/>
</dbReference>
<dbReference type="Proteomes" id="UP000242877">
    <property type="component" value="Unassembled WGS sequence"/>
</dbReference>
<gene>
    <name evidence="10" type="ORF">AAP_04284</name>
</gene>
<evidence type="ECO:0000313" key="10">
    <source>
        <dbReference type="EMBL" id="KZZ89529.1"/>
    </source>
</evidence>
<evidence type="ECO:0000256" key="1">
    <source>
        <dbReference type="ARBA" id="ARBA00004127"/>
    </source>
</evidence>
<evidence type="ECO:0000313" key="11">
    <source>
        <dbReference type="Proteomes" id="UP000242877"/>
    </source>
</evidence>
<feature type="transmembrane region" description="Helical" evidence="8">
    <location>
        <begin position="360"/>
        <end position="377"/>
    </location>
</feature>
<dbReference type="FunFam" id="1.20.1250.20:FF:000308">
    <property type="entry name" value="MFS efflux transporter"/>
    <property type="match status" value="1"/>
</dbReference>
<keyword evidence="4 8" id="KW-0812">Transmembrane</keyword>
<feature type="domain" description="Major facilitator superfamily (MFS) profile" evidence="9">
    <location>
        <begin position="57"/>
        <end position="471"/>
    </location>
</feature>
<feature type="region of interest" description="Disordered" evidence="7">
    <location>
        <begin position="242"/>
        <end position="276"/>
    </location>
</feature>
<dbReference type="GO" id="GO:0012505">
    <property type="term" value="C:endomembrane system"/>
    <property type="evidence" value="ECO:0007669"/>
    <property type="project" value="UniProtKB-SubCell"/>
</dbReference>
<evidence type="ECO:0000256" key="7">
    <source>
        <dbReference type="SAM" id="MobiDB-lite"/>
    </source>
</evidence>
<dbReference type="VEuPathDB" id="FungiDB:AAP_04284"/>
<dbReference type="PANTHER" id="PTHR23514">
    <property type="entry name" value="BYPASS OF STOP CODON PROTEIN 6"/>
    <property type="match status" value="1"/>
</dbReference>
<dbReference type="GO" id="GO:0016020">
    <property type="term" value="C:membrane"/>
    <property type="evidence" value="ECO:0007669"/>
    <property type="project" value="TreeGrafter"/>
</dbReference>
<dbReference type="Gene3D" id="1.20.1250.20">
    <property type="entry name" value="MFS general substrate transporter like domains"/>
    <property type="match status" value="2"/>
</dbReference>
<name>A0A167X1V1_9EURO</name>
<dbReference type="EMBL" id="AZGZ01000020">
    <property type="protein sequence ID" value="KZZ89529.1"/>
    <property type="molecule type" value="Genomic_DNA"/>
</dbReference>
<evidence type="ECO:0000256" key="5">
    <source>
        <dbReference type="ARBA" id="ARBA00022989"/>
    </source>
</evidence>
<proteinExistence type="inferred from homology"/>
<sequence>MSNTSESRTDARAASGTPYAAVDTAARVNEGDASDAGDSTEVRKPHRWNENPTRIAQVVGTMYSFIVLGMHDAAIGALIPWLETYYHINYATISFAFLAPVLGYITSALLNNTLHVHFGHRGVAVFSSGARLIAYIILSFHPPFAIVVIVLVIAGSGNGLSDGGWNAWIGGMDDANELLGVLHGFYGLGGMASPAIATSLVTKLNWQWYQFYYILASLAFIELALLTTAFWKSDGAHYRETHGVSHPNEVADSERPEGEVDETTGLLADGSAPAPTQKKATMSEVLQSKITWIVSIFLIGYVGVEVALGGWITTFMLRARHASPFASGMAATLFWTGITVGRVILGFVTPRAFPSVKEAVVAYLFLAIVSQLAFWFIENFIVSLVSIFWLGFALGPLFPAAVVAATGLLDSHLHVSAIGFMSALGASGATIAPFLVGAIAQLAGDVKVMQPVVLVCLLVCLGIWSLLPSLAKRR</sequence>
<protein>
    <submittedName>
        <fullName evidence="10">MFS transporter</fullName>
    </submittedName>
</protein>
<keyword evidence="3" id="KW-0813">Transport</keyword>
<dbReference type="PROSITE" id="PS50850">
    <property type="entry name" value="MFS"/>
    <property type="match status" value="1"/>
</dbReference>
<dbReference type="SUPFAM" id="SSF103473">
    <property type="entry name" value="MFS general substrate transporter"/>
    <property type="match status" value="1"/>
</dbReference>
<feature type="transmembrane region" description="Helical" evidence="8">
    <location>
        <begin position="417"/>
        <end position="442"/>
    </location>
</feature>
<feature type="transmembrane region" description="Helical" evidence="8">
    <location>
        <begin position="62"/>
        <end position="82"/>
    </location>
</feature>
<dbReference type="GO" id="GO:0022857">
    <property type="term" value="F:transmembrane transporter activity"/>
    <property type="evidence" value="ECO:0007669"/>
    <property type="project" value="InterPro"/>
</dbReference>
<feature type="transmembrane region" description="Helical" evidence="8">
    <location>
        <begin position="325"/>
        <end position="348"/>
    </location>
</feature>
<organism evidence="10 11">
    <name type="scientific">Ascosphaera apis ARSEF 7405</name>
    <dbReference type="NCBI Taxonomy" id="392613"/>
    <lineage>
        <taxon>Eukaryota</taxon>
        <taxon>Fungi</taxon>
        <taxon>Dikarya</taxon>
        <taxon>Ascomycota</taxon>
        <taxon>Pezizomycotina</taxon>
        <taxon>Eurotiomycetes</taxon>
        <taxon>Eurotiomycetidae</taxon>
        <taxon>Onygenales</taxon>
        <taxon>Ascosphaeraceae</taxon>
        <taxon>Ascosphaera</taxon>
    </lineage>
</organism>
<dbReference type="FunFam" id="1.20.1250.20:FF:000286">
    <property type="entry name" value="MFS efflux transporter"/>
    <property type="match status" value="1"/>
</dbReference>
<feature type="transmembrane region" description="Helical" evidence="8">
    <location>
        <begin position="211"/>
        <end position="231"/>
    </location>
</feature>
<keyword evidence="6 8" id="KW-0472">Membrane</keyword>
<keyword evidence="5 8" id="KW-1133">Transmembrane helix</keyword>
<comment type="similarity">
    <text evidence="2">Belongs to the major facilitator superfamily.</text>
</comment>
<evidence type="ECO:0000256" key="2">
    <source>
        <dbReference type="ARBA" id="ARBA00008335"/>
    </source>
</evidence>
<keyword evidence="11" id="KW-1185">Reference proteome</keyword>